<dbReference type="Proteomes" id="UP001274321">
    <property type="component" value="Unassembled WGS sequence"/>
</dbReference>
<dbReference type="InterPro" id="IPR027417">
    <property type="entry name" value="P-loop_NTPase"/>
</dbReference>
<dbReference type="RefSeq" id="WP_319843399.1">
    <property type="nucleotide sequence ID" value="NZ_JAXAFJ010000002.1"/>
</dbReference>
<evidence type="ECO:0000313" key="2">
    <source>
        <dbReference type="Proteomes" id="UP001274321"/>
    </source>
</evidence>
<dbReference type="Gene3D" id="3.40.50.300">
    <property type="entry name" value="P-loop containing nucleotide triphosphate hydrolases"/>
    <property type="match status" value="1"/>
</dbReference>
<gene>
    <name evidence="1" type="ORF">SCD90_04285</name>
</gene>
<evidence type="ECO:0000313" key="1">
    <source>
        <dbReference type="EMBL" id="MDX6805276.1"/>
    </source>
</evidence>
<proteinExistence type="predicted"/>
<sequence length="229" mass="24834">MTGASPRQLTFALEGSPRLSAEDYLVERSNAPAHALVTSWPNWPSRAVLLYGQPGSGKSHLAAIWAEVAGARIATAAQLREADIAALPAGFQLAVEDIDSADVHEEVLFHLLNTAREREGWLLLTSATEVTASWPRIRDLSSRLRAMPRADLSAPGDELVRAVLVKLFDDRQLAVDVEVIDYVARRMERSIGSARRLVAELDQEALALGRGITRPVAAAVLARLSIGED</sequence>
<evidence type="ECO:0008006" key="3">
    <source>
        <dbReference type="Google" id="ProtNLM"/>
    </source>
</evidence>
<name>A0ABU4RR77_9HYPH</name>
<dbReference type="PANTHER" id="PTHR30050:SF5">
    <property type="entry name" value="DNAA REGULATORY INACTIVATOR HDA"/>
    <property type="match status" value="1"/>
</dbReference>
<protein>
    <recommendedName>
        <fullName evidence="3">Chromosomal replication initiator protein DnaA domain-containing protein</fullName>
    </recommendedName>
</protein>
<dbReference type="SUPFAM" id="SSF52540">
    <property type="entry name" value="P-loop containing nucleoside triphosphate hydrolases"/>
    <property type="match status" value="1"/>
</dbReference>
<dbReference type="EMBL" id="JAXAFJ010000002">
    <property type="protein sequence ID" value="MDX6805276.1"/>
    <property type="molecule type" value="Genomic_DNA"/>
</dbReference>
<organism evidence="1 2">
    <name type="scientific">Terrihabitans rhizophilus</name>
    <dbReference type="NCBI Taxonomy" id="3092662"/>
    <lineage>
        <taxon>Bacteria</taxon>
        <taxon>Pseudomonadati</taxon>
        <taxon>Pseudomonadota</taxon>
        <taxon>Alphaproteobacteria</taxon>
        <taxon>Hyphomicrobiales</taxon>
        <taxon>Terrihabitans</taxon>
    </lineage>
</organism>
<comment type="caution">
    <text evidence="1">The sequence shown here is derived from an EMBL/GenBank/DDBJ whole genome shotgun (WGS) entry which is preliminary data.</text>
</comment>
<accession>A0ABU4RR77</accession>
<dbReference type="PANTHER" id="PTHR30050">
    <property type="entry name" value="CHROMOSOMAL REPLICATION INITIATOR PROTEIN DNAA"/>
    <property type="match status" value="1"/>
</dbReference>
<keyword evidence="2" id="KW-1185">Reference proteome</keyword>
<reference evidence="1 2" key="1">
    <citation type="submission" date="2023-11" db="EMBL/GenBank/DDBJ databases">
        <authorList>
            <person name="Bao R."/>
        </authorList>
    </citation>
    <scope>NUCLEOTIDE SEQUENCE [LARGE SCALE GENOMIC DNA]</scope>
    <source>
        <strain evidence="1 2">PJ23</strain>
    </source>
</reference>
<dbReference type="Gene3D" id="1.10.8.60">
    <property type="match status" value="1"/>
</dbReference>